<evidence type="ECO:0000256" key="1">
    <source>
        <dbReference type="SAM" id="MobiDB-lite"/>
    </source>
</evidence>
<reference evidence="2 3" key="1">
    <citation type="submission" date="2016-01" db="EMBL/GenBank/DDBJ databases">
        <title>Draft Genome Sequences of Seven Thermophilic Sporeformers Isolated from Foods.</title>
        <authorList>
            <person name="Berendsen E.M."/>
            <person name="Wells-Bennik M.H."/>
            <person name="Krawcyk A.O."/>
            <person name="De Jong A."/>
            <person name="Holsappel S."/>
            <person name="Eijlander R.T."/>
            <person name="Kuipers O.P."/>
        </authorList>
    </citation>
    <scope>NUCLEOTIDE SEQUENCE [LARGE SCALE GENOMIC DNA]</scope>
    <source>
        <strain evidence="2 3">B4135</strain>
    </source>
</reference>
<dbReference type="STRING" id="301148.B4135_2122"/>
<dbReference type="AlphaFoldDB" id="A0A150M3U4"/>
<evidence type="ECO:0000313" key="3">
    <source>
        <dbReference type="Proteomes" id="UP000075683"/>
    </source>
</evidence>
<comment type="caution">
    <text evidence="2">The sequence shown here is derived from an EMBL/GenBank/DDBJ whole genome shotgun (WGS) entry which is preliminary data.</text>
</comment>
<feature type="compositionally biased region" description="Basic residues" evidence="1">
    <location>
        <begin position="1"/>
        <end position="11"/>
    </location>
</feature>
<organism evidence="2 3">
    <name type="scientific">Caldibacillus debilis</name>
    <dbReference type="NCBI Taxonomy" id="301148"/>
    <lineage>
        <taxon>Bacteria</taxon>
        <taxon>Bacillati</taxon>
        <taxon>Bacillota</taxon>
        <taxon>Bacilli</taxon>
        <taxon>Bacillales</taxon>
        <taxon>Bacillaceae</taxon>
        <taxon>Caldibacillus</taxon>
    </lineage>
</organism>
<name>A0A150M3U4_9BACI</name>
<feature type="region of interest" description="Disordered" evidence="1">
    <location>
        <begin position="1"/>
        <end position="24"/>
    </location>
</feature>
<dbReference type="Proteomes" id="UP000075683">
    <property type="component" value="Unassembled WGS sequence"/>
</dbReference>
<gene>
    <name evidence="2" type="ORF">B4135_2122</name>
</gene>
<accession>A0A150M3U4</accession>
<proteinExistence type="predicted"/>
<dbReference type="EMBL" id="LQYT01000043">
    <property type="protein sequence ID" value="KYD19198.1"/>
    <property type="molecule type" value="Genomic_DNA"/>
</dbReference>
<evidence type="ECO:0000313" key="2">
    <source>
        <dbReference type="EMBL" id="KYD19198.1"/>
    </source>
</evidence>
<sequence length="54" mass="6230">MPSSGKRRQKPAGRFLPEPGNMRRKELSFLRRTLNGRGRQVSDRIRKASFCGEL</sequence>
<protein>
    <submittedName>
        <fullName evidence="2">Uncharacterized protein</fullName>
    </submittedName>
</protein>